<proteinExistence type="inferred from homology"/>
<dbReference type="InterPro" id="IPR002347">
    <property type="entry name" value="SDR_fam"/>
</dbReference>
<keyword evidence="2" id="KW-0560">Oxidoreductase</keyword>
<dbReference type="Gene3D" id="3.40.50.720">
    <property type="entry name" value="NAD(P)-binding Rossmann-like Domain"/>
    <property type="match status" value="1"/>
</dbReference>
<dbReference type="Pfam" id="PF00106">
    <property type="entry name" value="adh_short"/>
    <property type="match status" value="1"/>
</dbReference>
<accession>A0A161VZK9</accession>
<dbReference type="PRINTS" id="PR00081">
    <property type="entry name" value="GDHRDH"/>
</dbReference>
<comment type="caution">
    <text evidence="3">The sequence shown here is derived from an EMBL/GenBank/DDBJ whole genome shotgun (WGS) entry which is preliminary data.</text>
</comment>
<gene>
    <name evidence="3" type="ORF">CT0861_04300</name>
</gene>
<evidence type="ECO:0000256" key="1">
    <source>
        <dbReference type="ARBA" id="ARBA00006484"/>
    </source>
</evidence>
<dbReference type="EMBL" id="LFIV01000219">
    <property type="protein sequence ID" value="KZL65488.1"/>
    <property type="molecule type" value="Genomic_DNA"/>
</dbReference>
<evidence type="ECO:0000256" key="2">
    <source>
        <dbReference type="ARBA" id="ARBA00023002"/>
    </source>
</evidence>
<evidence type="ECO:0000313" key="3">
    <source>
        <dbReference type="EMBL" id="KZL65488.1"/>
    </source>
</evidence>
<keyword evidence="4" id="KW-1185">Reference proteome</keyword>
<evidence type="ECO:0000313" key="4">
    <source>
        <dbReference type="Proteomes" id="UP000076552"/>
    </source>
</evidence>
<organism evidence="3 4">
    <name type="scientific">Colletotrichum tofieldiae</name>
    <dbReference type="NCBI Taxonomy" id="708197"/>
    <lineage>
        <taxon>Eukaryota</taxon>
        <taxon>Fungi</taxon>
        <taxon>Dikarya</taxon>
        <taxon>Ascomycota</taxon>
        <taxon>Pezizomycotina</taxon>
        <taxon>Sordariomycetes</taxon>
        <taxon>Hypocreomycetidae</taxon>
        <taxon>Glomerellales</taxon>
        <taxon>Glomerellaceae</taxon>
        <taxon>Colletotrichum</taxon>
        <taxon>Colletotrichum spaethianum species complex</taxon>
    </lineage>
</organism>
<sequence length="305" mass="32985">MKFNIPDLAGKVILVTGANIDSFAGTAGIGKETMLALAGHNPAQLYFTGRNAQAAAKLVTEINRISPLVKVEFLECDLADHNSVVNAVRSNFTSDRLDVLIANAGVCATPPATTKDGHEVQFGTNHFGHSVLFKLLLPTLLKTAELPGADVRLVIVASSLYSQAPNKGILFEDIHTTQSNLNTWTRYGQSKLANVLYAAEMARRYTKITTVSLHPGIVGTGMVNGLGFFSKAVVYAGAGFRPKSPEEGARNQLWAATTALKNLRSGAYYEPVGKEVKLSSTARDVNLAKRLWEWTEEQLKALEIQ</sequence>
<reference evidence="3 4" key="1">
    <citation type="submission" date="2015-06" db="EMBL/GenBank/DDBJ databases">
        <title>Survival trade-offs in plant roots during colonization by closely related pathogenic and mutualistic fungi.</title>
        <authorList>
            <person name="Hacquard S."/>
            <person name="Kracher B."/>
            <person name="Hiruma K."/>
            <person name="Weinman A."/>
            <person name="Muench P."/>
            <person name="Garrido Oter R."/>
            <person name="Ver Loren van Themaat E."/>
            <person name="Dallerey J.-F."/>
            <person name="Damm U."/>
            <person name="Henrissat B."/>
            <person name="Lespinet O."/>
            <person name="Thon M."/>
            <person name="Kemen E."/>
            <person name="McHardy A.C."/>
            <person name="Schulze-Lefert P."/>
            <person name="O'Connell R.J."/>
        </authorList>
    </citation>
    <scope>NUCLEOTIDE SEQUENCE [LARGE SCALE GENOMIC DNA]</scope>
    <source>
        <strain evidence="3 4">0861</strain>
    </source>
</reference>
<dbReference type="GO" id="GO:0016491">
    <property type="term" value="F:oxidoreductase activity"/>
    <property type="evidence" value="ECO:0007669"/>
    <property type="project" value="UniProtKB-KW"/>
</dbReference>
<comment type="similarity">
    <text evidence="1">Belongs to the short-chain dehydrogenases/reductases (SDR) family.</text>
</comment>
<dbReference type="InterPro" id="IPR036291">
    <property type="entry name" value="NAD(P)-bd_dom_sf"/>
</dbReference>
<protein>
    <submittedName>
        <fullName evidence="3">Short-chain dehydrogenase/reductase family oxidoreductase</fullName>
    </submittedName>
</protein>
<dbReference type="Proteomes" id="UP000076552">
    <property type="component" value="Unassembled WGS sequence"/>
</dbReference>
<dbReference type="SUPFAM" id="SSF51735">
    <property type="entry name" value="NAD(P)-binding Rossmann-fold domains"/>
    <property type="match status" value="1"/>
</dbReference>
<name>A0A161VZK9_9PEZI</name>
<dbReference type="PANTHER" id="PTHR24320:SF154">
    <property type="entry name" value="OXIDOREDUCTASE, SHORT-CHAIN DEHYDROGENASE_REDUCTASE FAMILY (AFU_ORTHOLOGUE AFUA_2G04560)"/>
    <property type="match status" value="1"/>
</dbReference>
<dbReference type="AlphaFoldDB" id="A0A161VZK9"/>
<dbReference type="STRING" id="708197.A0A161VZK9"/>
<dbReference type="PANTHER" id="PTHR24320">
    <property type="entry name" value="RETINOL DEHYDROGENASE"/>
    <property type="match status" value="1"/>
</dbReference>